<accession>A0A8H8CI58</accession>
<gene>
    <name evidence="2" type="ORF">JR316_008468</name>
</gene>
<dbReference type="AlphaFoldDB" id="A0A8H8CI58"/>
<name>A0A8H8CI58_PSICU</name>
<proteinExistence type="predicted"/>
<protein>
    <submittedName>
        <fullName evidence="2">Uncharacterized protein</fullName>
    </submittedName>
</protein>
<keyword evidence="1" id="KW-0812">Transmembrane</keyword>
<feature type="transmembrane region" description="Helical" evidence="1">
    <location>
        <begin position="58"/>
        <end position="78"/>
    </location>
</feature>
<evidence type="ECO:0000313" key="2">
    <source>
        <dbReference type="EMBL" id="KAG5166383.1"/>
    </source>
</evidence>
<reference evidence="2" key="1">
    <citation type="submission" date="2021-02" db="EMBL/GenBank/DDBJ databases">
        <title>Psilocybe cubensis genome.</title>
        <authorList>
            <person name="Mckernan K.J."/>
            <person name="Crawford S."/>
            <person name="Trippe A."/>
            <person name="Kane L.T."/>
            <person name="Mclaughlin S."/>
        </authorList>
    </citation>
    <scope>NUCLEOTIDE SEQUENCE [LARGE SCALE GENOMIC DNA]</scope>
    <source>
        <strain evidence="2">MGC-MH-2018</strain>
    </source>
</reference>
<comment type="caution">
    <text evidence="2">The sequence shown here is derived from an EMBL/GenBank/DDBJ whole genome shotgun (WGS) entry which is preliminary data.</text>
</comment>
<sequence>MVFLVFQRRSFCRCLRGSTRYTDKNLLAAFQYKANEVSDQLADNPLLVSIDRMFKGNLWSSILLVLGLVAVLVFSSPLEDPGTNAQRLARGLSPNPPKFLRDKVIARRATTPTPRLGELCFNIFFMQHFLFSIFLDARQGTPSVGPSVTITGRLQVRNPQDGNILGYVRNWSGGGTIAGINALGPEEDLIVKMTFHRSDPTQINILATVSSFPNLEINFDLGFEFVKNPAFPPPFYVGAGTFDAFTVPTLAAGSRETVPFTNVEKTPKGSPPKVPARQAFVESAIWTIDKKTHELHAQWINEDGSRPPTILAYDIRENQLFFVGDIAAYNLNNDLPASAVQLFIETLSH</sequence>
<organism evidence="2">
    <name type="scientific">Psilocybe cubensis</name>
    <name type="common">Psychedelic mushroom</name>
    <name type="synonym">Stropharia cubensis</name>
    <dbReference type="NCBI Taxonomy" id="181762"/>
    <lineage>
        <taxon>Eukaryota</taxon>
        <taxon>Fungi</taxon>
        <taxon>Dikarya</taxon>
        <taxon>Basidiomycota</taxon>
        <taxon>Agaricomycotina</taxon>
        <taxon>Agaricomycetes</taxon>
        <taxon>Agaricomycetidae</taxon>
        <taxon>Agaricales</taxon>
        <taxon>Agaricineae</taxon>
        <taxon>Strophariaceae</taxon>
        <taxon>Psilocybe</taxon>
    </lineage>
</organism>
<evidence type="ECO:0000256" key="1">
    <source>
        <dbReference type="SAM" id="Phobius"/>
    </source>
</evidence>
<dbReference type="EMBL" id="JAFIQS010000008">
    <property type="protein sequence ID" value="KAG5166383.1"/>
    <property type="molecule type" value="Genomic_DNA"/>
</dbReference>
<keyword evidence="1" id="KW-1133">Transmembrane helix</keyword>
<keyword evidence="1" id="KW-0472">Membrane</keyword>